<dbReference type="PANTHER" id="PTHR12161:SF44">
    <property type="entry name" value="REGULATOR OF VPS4 ACTIVITY IN THE MVB PATHWAY PROTEIN"/>
    <property type="match status" value="1"/>
</dbReference>
<dbReference type="EMBL" id="BJWL01000017">
    <property type="protein sequence ID" value="GFZ05696.1"/>
    <property type="molecule type" value="Genomic_DNA"/>
</dbReference>
<dbReference type="AlphaFoldDB" id="A0A7J0G4G9"/>
<dbReference type="InterPro" id="IPR042277">
    <property type="entry name" value="IST1-like"/>
</dbReference>
<comment type="similarity">
    <text evidence="1">Belongs to the IST1 family.</text>
</comment>
<dbReference type="GO" id="GO:0015031">
    <property type="term" value="P:protein transport"/>
    <property type="evidence" value="ECO:0007669"/>
    <property type="project" value="InterPro"/>
</dbReference>
<dbReference type="Proteomes" id="UP000585474">
    <property type="component" value="Unassembled WGS sequence"/>
</dbReference>
<organism evidence="2 3">
    <name type="scientific">Actinidia rufa</name>
    <dbReference type="NCBI Taxonomy" id="165716"/>
    <lineage>
        <taxon>Eukaryota</taxon>
        <taxon>Viridiplantae</taxon>
        <taxon>Streptophyta</taxon>
        <taxon>Embryophyta</taxon>
        <taxon>Tracheophyta</taxon>
        <taxon>Spermatophyta</taxon>
        <taxon>Magnoliopsida</taxon>
        <taxon>eudicotyledons</taxon>
        <taxon>Gunneridae</taxon>
        <taxon>Pentapetalae</taxon>
        <taxon>asterids</taxon>
        <taxon>Ericales</taxon>
        <taxon>Actinidiaceae</taxon>
        <taxon>Actinidia</taxon>
    </lineage>
</organism>
<accession>A0A7J0G4G9</accession>
<reference evidence="2 3" key="1">
    <citation type="submission" date="2019-07" db="EMBL/GenBank/DDBJ databases">
        <title>De Novo Assembly of kiwifruit Actinidia rufa.</title>
        <authorList>
            <person name="Sugita-Konishi S."/>
            <person name="Sato K."/>
            <person name="Mori E."/>
            <person name="Abe Y."/>
            <person name="Kisaki G."/>
            <person name="Hamano K."/>
            <person name="Suezawa K."/>
            <person name="Otani M."/>
            <person name="Fukuda T."/>
            <person name="Manabe T."/>
            <person name="Gomi K."/>
            <person name="Tabuchi M."/>
            <person name="Akimitsu K."/>
            <person name="Kataoka I."/>
        </authorList>
    </citation>
    <scope>NUCLEOTIDE SEQUENCE [LARGE SCALE GENOMIC DNA]</scope>
    <source>
        <strain evidence="3">cv. Fuchu</strain>
    </source>
</reference>
<dbReference type="PANTHER" id="PTHR12161">
    <property type="entry name" value="IST1 FAMILY MEMBER"/>
    <property type="match status" value="1"/>
</dbReference>
<evidence type="ECO:0000313" key="3">
    <source>
        <dbReference type="Proteomes" id="UP000585474"/>
    </source>
</evidence>
<evidence type="ECO:0000256" key="1">
    <source>
        <dbReference type="ARBA" id="ARBA00005536"/>
    </source>
</evidence>
<sequence length="135" mass="15797">MTKIREPTNPNSPITPLKKLIRHVQCRIKLLKNKRCSIVRQLRDDVAQLLTHGHEQSAFDRVDQLFMDESIVAVYDLLDHFCEFIIIHLSYIRKHKDCPNDINEAVSTLIFRIGKVWRSPRASPDSEALRRPLRT</sequence>
<dbReference type="Gene3D" id="1.20.1260.60">
    <property type="entry name" value="Vacuolar protein sorting-associated protein Ist1"/>
    <property type="match status" value="1"/>
</dbReference>
<name>A0A7J0G4G9_9ERIC</name>
<comment type="caution">
    <text evidence="2">The sequence shown here is derived from an EMBL/GenBank/DDBJ whole genome shotgun (WGS) entry which is preliminary data.</text>
</comment>
<protein>
    <submittedName>
        <fullName evidence="2">Ist1p</fullName>
    </submittedName>
</protein>
<dbReference type="InterPro" id="IPR005061">
    <property type="entry name" value="Ist1"/>
</dbReference>
<dbReference type="OrthoDB" id="29853at2759"/>
<proteinExistence type="inferred from homology"/>
<keyword evidence="3" id="KW-1185">Reference proteome</keyword>
<dbReference type="Pfam" id="PF03398">
    <property type="entry name" value="Ist1"/>
    <property type="match status" value="1"/>
</dbReference>
<gene>
    <name evidence="2" type="ORF">Acr_17g0012680</name>
</gene>
<evidence type="ECO:0000313" key="2">
    <source>
        <dbReference type="EMBL" id="GFZ05696.1"/>
    </source>
</evidence>